<reference evidence="2" key="1">
    <citation type="journal article" date="2022" name="bioRxiv">
        <title>Sequencing and chromosome-scale assembly of the giantPleurodeles waltlgenome.</title>
        <authorList>
            <person name="Brown T."/>
            <person name="Elewa A."/>
            <person name="Iarovenko S."/>
            <person name="Subramanian E."/>
            <person name="Araus A.J."/>
            <person name="Petzold A."/>
            <person name="Susuki M."/>
            <person name="Suzuki K.-i.T."/>
            <person name="Hayashi T."/>
            <person name="Toyoda A."/>
            <person name="Oliveira C."/>
            <person name="Osipova E."/>
            <person name="Leigh N.D."/>
            <person name="Simon A."/>
            <person name="Yun M.H."/>
        </authorList>
    </citation>
    <scope>NUCLEOTIDE SEQUENCE</scope>
    <source>
        <strain evidence="2">20211129_DDA</strain>
        <tissue evidence="2">Liver</tissue>
    </source>
</reference>
<gene>
    <name evidence="2" type="ORF">NDU88_002526</name>
</gene>
<organism evidence="2 3">
    <name type="scientific">Pleurodeles waltl</name>
    <name type="common">Iberian ribbed newt</name>
    <dbReference type="NCBI Taxonomy" id="8319"/>
    <lineage>
        <taxon>Eukaryota</taxon>
        <taxon>Metazoa</taxon>
        <taxon>Chordata</taxon>
        <taxon>Craniata</taxon>
        <taxon>Vertebrata</taxon>
        <taxon>Euteleostomi</taxon>
        <taxon>Amphibia</taxon>
        <taxon>Batrachia</taxon>
        <taxon>Caudata</taxon>
        <taxon>Salamandroidea</taxon>
        <taxon>Salamandridae</taxon>
        <taxon>Pleurodelinae</taxon>
        <taxon>Pleurodeles</taxon>
    </lineage>
</organism>
<evidence type="ECO:0000313" key="3">
    <source>
        <dbReference type="Proteomes" id="UP001066276"/>
    </source>
</evidence>
<feature type="region of interest" description="Disordered" evidence="1">
    <location>
        <begin position="1"/>
        <end position="31"/>
    </location>
</feature>
<dbReference type="Proteomes" id="UP001066276">
    <property type="component" value="Chromosome 2_1"/>
</dbReference>
<evidence type="ECO:0000256" key="1">
    <source>
        <dbReference type="SAM" id="MobiDB-lite"/>
    </source>
</evidence>
<dbReference type="EMBL" id="JANPWB010000003">
    <property type="protein sequence ID" value="KAJ1198687.1"/>
    <property type="molecule type" value="Genomic_DNA"/>
</dbReference>
<sequence>MLPVRGLRPSDSHPKGRRATSPGPRRPCRAAGPHCTGFGRSLLCFRRLSHRWADPGTAFVSSARPRVASDTSYTSRCLQYSDGSNPSFCGWVVSGLCRVRQRTVLRGPRGSSPKRVSRHAMPPVAPRSDGVLGATVTVWLRLGVR</sequence>
<dbReference type="AlphaFoldDB" id="A0AAV7VD34"/>
<keyword evidence="3" id="KW-1185">Reference proteome</keyword>
<name>A0AAV7VD34_PLEWA</name>
<proteinExistence type="predicted"/>
<comment type="caution">
    <text evidence="2">The sequence shown here is derived from an EMBL/GenBank/DDBJ whole genome shotgun (WGS) entry which is preliminary data.</text>
</comment>
<evidence type="ECO:0000313" key="2">
    <source>
        <dbReference type="EMBL" id="KAJ1198687.1"/>
    </source>
</evidence>
<accession>A0AAV7VD34</accession>
<protein>
    <submittedName>
        <fullName evidence="2">Uncharacterized protein</fullName>
    </submittedName>
</protein>